<evidence type="ECO:0000259" key="6">
    <source>
        <dbReference type="PROSITE" id="PS50016"/>
    </source>
</evidence>
<feature type="domain" description="PHD-type" evidence="6">
    <location>
        <begin position="113"/>
        <end position="165"/>
    </location>
</feature>
<dbReference type="Pfam" id="PF13831">
    <property type="entry name" value="PHD_2"/>
    <property type="match status" value="1"/>
</dbReference>
<dbReference type="SUPFAM" id="SSF57903">
    <property type="entry name" value="FYVE/PHD zinc finger"/>
    <property type="match status" value="1"/>
</dbReference>
<dbReference type="PROSITE" id="PS50081">
    <property type="entry name" value="ZF_DAG_PE_2"/>
    <property type="match status" value="1"/>
</dbReference>
<feature type="compositionally biased region" description="Low complexity" evidence="5">
    <location>
        <begin position="1"/>
        <end position="20"/>
    </location>
</feature>
<reference evidence="8" key="1">
    <citation type="submission" date="2023-04" db="EMBL/GenBank/DDBJ databases">
        <title>Phytophthora fragariaefolia NBRC 109709.</title>
        <authorList>
            <person name="Ichikawa N."/>
            <person name="Sato H."/>
            <person name="Tonouchi N."/>
        </authorList>
    </citation>
    <scope>NUCLEOTIDE SEQUENCE</scope>
    <source>
        <strain evidence="8">NBRC 109709</strain>
    </source>
</reference>
<dbReference type="OrthoDB" id="10055895at2759"/>
<keyword evidence="3" id="KW-0862">Zinc</keyword>
<feature type="compositionally biased region" description="Basic and acidic residues" evidence="5">
    <location>
        <begin position="65"/>
        <end position="79"/>
    </location>
</feature>
<gene>
    <name evidence="8" type="ORF">Pfra01_002352900</name>
</gene>
<dbReference type="InterPro" id="IPR002219">
    <property type="entry name" value="PKC_DAG/PE"/>
</dbReference>
<evidence type="ECO:0000259" key="7">
    <source>
        <dbReference type="PROSITE" id="PS50081"/>
    </source>
</evidence>
<feature type="compositionally biased region" description="Basic residues" evidence="5">
    <location>
        <begin position="36"/>
        <end position="47"/>
    </location>
</feature>
<sequence length="237" mass="25984">MALQAPAAPSGSSPEATEPPQSKPSDASASGDAKTKAKPKAKPRAKPKPPSNTLDRWFKPAPAAAKEKKPSEENPKQAEDAAVDTEVEKPLAKKKAKSVGAARNFVQRYIHITDQCRVCEQAKTDGAARCELRCATCSMTVHKKCYAVKGDLPDGDWNCRRCQFIYDETEWEDISSLVGVAAPEGVAFPKCQPLDATQKLHQLQTDCDFAAVFLFLQRFRRLGLKLSNVVTTLEVRR</sequence>
<dbReference type="InterPro" id="IPR019786">
    <property type="entry name" value="Zinc_finger_PHD-type_CS"/>
</dbReference>
<evidence type="ECO:0000256" key="1">
    <source>
        <dbReference type="ARBA" id="ARBA00022723"/>
    </source>
</evidence>
<name>A0A9W6Y919_9STRA</name>
<evidence type="ECO:0000256" key="3">
    <source>
        <dbReference type="ARBA" id="ARBA00022833"/>
    </source>
</evidence>
<dbReference type="InterPro" id="IPR019787">
    <property type="entry name" value="Znf_PHD-finger"/>
</dbReference>
<dbReference type="PANTHER" id="PTHR47672:SF1">
    <property type="entry name" value="E3 UBIQUITIN-PROTEIN LIGASE SNT2"/>
    <property type="match status" value="1"/>
</dbReference>
<dbReference type="SMART" id="SM00249">
    <property type="entry name" value="PHD"/>
    <property type="match status" value="1"/>
</dbReference>
<comment type="caution">
    <text evidence="8">The sequence shown here is derived from an EMBL/GenBank/DDBJ whole genome shotgun (WGS) entry which is preliminary data.</text>
</comment>
<accession>A0A9W6Y919</accession>
<keyword evidence="9" id="KW-1185">Reference proteome</keyword>
<protein>
    <submittedName>
        <fullName evidence="8">Unnamed protein product</fullName>
    </submittedName>
</protein>
<dbReference type="InterPro" id="IPR029617">
    <property type="entry name" value="Snt2"/>
</dbReference>
<dbReference type="Proteomes" id="UP001165121">
    <property type="component" value="Unassembled WGS sequence"/>
</dbReference>
<dbReference type="GO" id="GO:0036205">
    <property type="term" value="P:histone catabolic process"/>
    <property type="evidence" value="ECO:0007669"/>
    <property type="project" value="TreeGrafter"/>
</dbReference>
<evidence type="ECO:0000256" key="5">
    <source>
        <dbReference type="SAM" id="MobiDB-lite"/>
    </source>
</evidence>
<dbReference type="InterPro" id="IPR013083">
    <property type="entry name" value="Znf_RING/FYVE/PHD"/>
</dbReference>
<dbReference type="PANTHER" id="PTHR47672">
    <property type="entry name" value="E3 UBIQUITIN-PROTEIN LIGASE SNT2"/>
    <property type="match status" value="1"/>
</dbReference>
<dbReference type="EMBL" id="BSXT01003856">
    <property type="protein sequence ID" value="GMF55782.1"/>
    <property type="molecule type" value="Genomic_DNA"/>
</dbReference>
<keyword evidence="2 4" id="KW-0863">Zinc-finger</keyword>
<dbReference type="PROSITE" id="PS50016">
    <property type="entry name" value="ZF_PHD_2"/>
    <property type="match status" value="1"/>
</dbReference>
<organism evidence="8 9">
    <name type="scientific">Phytophthora fragariaefolia</name>
    <dbReference type="NCBI Taxonomy" id="1490495"/>
    <lineage>
        <taxon>Eukaryota</taxon>
        <taxon>Sar</taxon>
        <taxon>Stramenopiles</taxon>
        <taxon>Oomycota</taxon>
        <taxon>Peronosporomycetes</taxon>
        <taxon>Peronosporales</taxon>
        <taxon>Peronosporaceae</taxon>
        <taxon>Phytophthora</taxon>
    </lineage>
</organism>
<dbReference type="Gene3D" id="3.30.40.10">
    <property type="entry name" value="Zinc/RING finger domain, C3HC4 (zinc finger)"/>
    <property type="match status" value="1"/>
</dbReference>
<feature type="domain" description="Phorbol-ester/DAG-type" evidence="7">
    <location>
        <begin position="102"/>
        <end position="159"/>
    </location>
</feature>
<dbReference type="GO" id="GO:0004842">
    <property type="term" value="F:ubiquitin-protein transferase activity"/>
    <property type="evidence" value="ECO:0007669"/>
    <property type="project" value="TreeGrafter"/>
</dbReference>
<evidence type="ECO:0000313" key="9">
    <source>
        <dbReference type="Proteomes" id="UP001165121"/>
    </source>
</evidence>
<dbReference type="PROSITE" id="PS01359">
    <property type="entry name" value="ZF_PHD_1"/>
    <property type="match status" value="1"/>
</dbReference>
<dbReference type="InterPro" id="IPR011011">
    <property type="entry name" value="Znf_FYVE_PHD"/>
</dbReference>
<evidence type="ECO:0000313" key="8">
    <source>
        <dbReference type="EMBL" id="GMF55782.1"/>
    </source>
</evidence>
<dbReference type="GO" id="GO:0048189">
    <property type="term" value="C:Lid2 complex"/>
    <property type="evidence" value="ECO:0007669"/>
    <property type="project" value="TreeGrafter"/>
</dbReference>
<proteinExistence type="predicted"/>
<dbReference type="InterPro" id="IPR001965">
    <property type="entry name" value="Znf_PHD"/>
</dbReference>
<evidence type="ECO:0000256" key="4">
    <source>
        <dbReference type="PROSITE-ProRule" id="PRU00146"/>
    </source>
</evidence>
<keyword evidence="1" id="KW-0479">Metal-binding</keyword>
<dbReference type="AlphaFoldDB" id="A0A9W6Y919"/>
<dbReference type="GO" id="GO:0008270">
    <property type="term" value="F:zinc ion binding"/>
    <property type="evidence" value="ECO:0007669"/>
    <property type="project" value="UniProtKB-KW"/>
</dbReference>
<feature type="region of interest" description="Disordered" evidence="5">
    <location>
        <begin position="1"/>
        <end position="97"/>
    </location>
</feature>
<evidence type="ECO:0000256" key="2">
    <source>
        <dbReference type="ARBA" id="ARBA00022771"/>
    </source>
</evidence>